<reference evidence="3 4" key="1">
    <citation type="submission" date="2019-12" db="EMBL/GenBank/DDBJ databases">
        <title>Comparative genomics gives insights into the taxonomy of the Azoarcus-Aromatoleum group and reveals separate origins of nif in the plant-associated Azoarcus and non-plant-associated Aromatoleum sub-groups.</title>
        <authorList>
            <person name="Lafos M."/>
            <person name="Maluk M."/>
            <person name="Batista M."/>
            <person name="Junghare M."/>
            <person name="Carmona M."/>
            <person name="Faoro H."/>
            <person name="Cruz L.M."/>
            <person name="Battistoni F."/>
            <person name="De Souza E."/>
            <person name="Pedrosa F."/>
            <person name="Chen W.-M."/>
            <person name="Poole P.S."/>
            <person name="Dixon R.A."/>
            <person name="James E.K."/>
        </authorList>
    </citation>
    <scope>NUCLEOTIDE SEQUENCE [LARGE SCALE GENOMIC DNA]</scope>
    <source>
        <strain evidence="3 4">Td21</strain>
    </source>
</reference>
<dbReference type="InterPro" id="IPR023459">
    <property type="entry name" value="Tscrpt_elong_fac_GreA/B_fam"/>
</dbReference>
<protein>
    <submittedName>
        <fullName evidence="3">Nucleoside diphosphate kinase regulator</fullName>
    </submittedName>
</protein>
<dbReference type="Pfam" id="PF14760">
    <property type="entry name" value="Rnk_N"/>
    <property type="match status" value="1"/>
</dbReference>
<dbReference type="PANTHER" id="PTHR30437">
    <property type="entry name" value="TRANSCRIPTION ELONGATION FACTOR GREA"/>
    <property type="match status" value="1"/>
</dbReference>
<name>A0ABX1PZK7_9RHOO</name>
<dbReference type="SUPFAM" id="SSF54534">
    <property type="entry name" value="FKBP-like"/>
    <property type="match status" value="1"/>
</dbReference>
<dbReference type="Proteomes" id="UP000623795">
    <property type="component" value="Unassembled WGS sequence"/>
</dbReference>
<sequence length="135" mass="14749">MKPDIVISSQDLERLEGLLAAPAARNRSDLNGLRDELARADVREPQDMPKDVITMNSRARFRELSGGQEHELTLVYPGDAAPDAGKVSVFTPAGSALLGLSVGQTIEWVNAEQRPIRLEVLAVTWQPEASGRFDL</sequence>
<proteinExistence type="predicted"/>
<dbReference type="PANTHER" id="PTHR30437:SF5">
    <property type="entry name" value="REGULATOR OF NUCLEOSIDE DIPHOSPHATE KINASE"/>
    <property type="match status" value="1"/>
</dbReference>
<dbReference type="InterPro" id="IPR001437">
    <property type="entry name" value="Tscrpt_elong_fac_GreA/B_C"/>
</dbReference>
<dbReference type="InterPro" id="IPR036953">
    <property type="entry name" value="GreA/GreB_C_sf"/>
</dbReference>
<dbReference type="InterPro" id="IPR029462">
    <property type="entry name" value="Rnk_N"/>
</dbReference>
<gene>
    <name evidence="3" type="ORF">GPA22_07295</name>
</gene>
<organism evidence="3 4">
    <name type="scientific">Aromatoleum toluvorans</name>
    <dbReference type="NCBI Taxonomy" id="92002"/>
    <lineage>
        <taxon>Bacteria</taxon>
        <taxon>Pseudomonadati</taxon>
        <taxon>Pseudomonadota</taxon>
        <taxon>Betaproteobacteria</taxon>
        <taxon>Rhodocyclales</taxon>
        <taxon>Rhodocyclaceae</taxon>
        <taxon>Aromatoleum</taxon>
    </lineage>
</organism>
<dbReference type="Gene3D" id="3.10.50.30">
    <property type="entry name" value="Transcription elongation factor, GreA/GreB, C-terminal domain"/>
    <property type="match status" value="1"/>
</dbReference>
<keyword evidence="3" id="KW-0418">Kinase</keyword>
<keyword evidence="4" id="KW-1185">Reference proteome</keyword>
<evidence type="ECO:0000313" key="3">
    <source>
        <dbReference type="EMBL" id="NMG43536.1"/>
    </source>
</evidence>
<comment type="caution">
    <text evidence="3">The sequence shown here is derived from an EMBL/GenBank/DDBJ whole genome shotgun (WGS) entry which is preliminary data.</text>
</comment>
<accession>A0ABX1PZK7</accession>
<dbReference type="NCBIfam" id="NF004396">
    <property type="entry name" value="PRK05753.1"/>
    <property type="match status" value="1"/>
</dbReference>
<dbReference type="RefSeq" id="WP_169255438.1">
    <property type="nucleotide sequence ID" value="NZ_WTVN01000008.1"/>
</dbReference>
<evidence type="ECO:0000313" key="4">
    <source>
        <dbReference type="Proteomes" id="UP000623795"/>
    </source>
</evidence>
<dbReference type="Gene3D" id="1.10.286.20">
    <property type="match status" value="1"/>
</dbReference>
<dbReference type="GO" id="GO:0016301">
    <property type="term" value="F:kinase activity"/>
    <property type="evidence" value="ECO:0007669"/>
    <property type="project" value="UniProtKB-KW"/>
</dbReference>
<evidence type="ECO:0000259" key="1">
    <source>
        <dbReference type="Pfam" id="PF01272"/>
    </source>
</evidence>
<evidence type="ECO:0000259" key="2">
    <source>
        <dbReference type="Pfam" id="PF14760"/>
    </source>
</evidence>
<feature type="domain" description="Transcription elongation factor GreA/GreB C-terminal" evidence="1">
    <location>
        <begin position="49"/>
        <end position="124"/>
    </location>
</feature>
<feature type="domain" description="Regulator of nucleoside diphosphate kinase N-terminal" evidence="2">
    <location>
        <begin position="3"/>
        <end position="42"/>
    </location>
</feature>
<dbReference type="EMBL" id="WTVN01000008">
    <property type="protein sequence ID" value="NMG43536.1"/>
    <property type="molecule type" value="Genomic_DNA"/>
</dbReference>
<dbReference type="Pfam" id="PF01272">
    <property type="entry name" value="GreA_GreB"/>
    <property type="match status" value="1"/>
</dbReference>
<keyword evidence="3" id="KW-0808">Transferase</keyword>